<protein>
    <submittedName>
        <fullName evidence="2">Uncharacterized protein</fullName>
    </submittedName>
</protein>
<evidence type="ECO:0000313" key="2">
    <source>
        <dbReference type="EMBL" id="MBF4694396.1"/>
    </source>
</evidence>
<organism evidence="2 3">
    <name type="scientific">Fusibacter ferrireducens</name>
    <dbReference type="NCBI Taxonomy" id="2785058"/>
    <lineage>
        <taxon>Bacteria</taxon>
        <taxon>Bacillati</taxon>
        <taxon>Bacillota</taxon>
        <taxon>Clostridia</taxon>
        <taxon>Eubacteriales</taxon>
        <taxon>Eubacteriales Family XII. Incertae Sedis</taxon>
        <taxon>Fusibacter</taxon>
    </lineage>
</organism>
<gene>
    <name evidence="2" type="ORF">ISU02_14900</name>
</gene>
<evidence type="ECO:0000256" key="1">
    <source>
        <dbReference type="SAM" id="Phobius"/>
    </source>
</evidence>
<feature type="transmembrane region" description="Helical" evidence="1">
    <location>
        <begin position="46"/>
        <end position="63"/>
    </location>
</feature>
<feature type="transmembrane region" description="Helical" evidence="1">
    <location>
        <begin position="20"/>
        <end position="40"/>
    </location>
</feature>
<keyword evidence="1" id="KW-1133">Transmembrane helix</keyword>
<keyword evidence="3" id="KW-1185">Reference proteome</keyword>
<sequence length="110" mass="12706">MKKMDEMNRNIRLKSEEYGFKFVLLTLIIWTLYECCLSISNSQPLNSLPSLILIGALIVQGFSEMFMKRKMILDDEEYEEPNKVVWSIILSIAGVSIILSVGAYLFFKMN</sequence>
<accession>A0ABR9ZWS1</accession>
<comment type="caution">
    <text evidence="2">The sequence shown here is derived from an EMBL/GenBank/DDBJ whole genome shotgun (WGS) entry which is preliminary data.</text>
</comment>
<keyword evidence="1" id="KW-0472">Membrane</keyword>
<feature type="transmembrane region" description="Helical" evidence="1">
    <location>
        <begin position="84"/>
        <end position="107"/>
    </location>
</feature>
<reference evidence="2 3" key="1">
    <citation type="submission" date="2020-11" db="EMBL/GenBank/DDBJ databases">
        <title>Fusibacter basophilias sp. nov.</title>
        <authorList>
            <person name="Qiu D."/>
        </authorList>
    </citation>
    <scope>NUCLEOTIDE SEQUENCE [LARGE SCALE GENOMIC DNA]</scope>
    <source>
        <strain evidence="2 3">Q10-2</strain>
    </source>
</reference>
<evidence type="ECO:0000313" key="3">
    <source>
        <dbReference type="Proteomes" id="UP000614200"/>
    </source>
</evidence>
<proteinExistence type="predicted"/>
<dbReference type="RefSeq" id="WP_194702639.1">
    <property type="nucleotide sequence ID" value="NZ_JADKNH010000009.1"/>
</dbReference>
<name>A0ABR9ZWS1_9FIRM</name>
<dbReference type="Proteomes" id="UP000614200">
    <property type="component" value="Unassembled WGS sequence"/>
</dbReference>
<dbReference type="EMBL" id="JADKNH010000009">
    <property type="protein sequence ID" value="MBF4694396.1"/>
    <property type="molecule type" value="Genomic_DNA"/>
</dbReference>
<keyword evidence="1" id="KW-0812">Transmembrane</keyword>